<organism evidence="1">
    <name type="scientific">Octopus bimaculoides</name>
    <name type="common">California two-spotted octopus</name>
    <dbReference type="NCBI Taxonomy" id="37653"/>
    <lineage>
        <taxon>Eukaryota</taxon>
        <taxon>Metazoa</taxon>
        <taxon>Spiralia</taxon>
        <taxon>Lophotrochozoa</taxon>
        <taxon>Mollusca</taxon>
        <taxon>Cephalopoda</taxon>
        <taxon>Coleoidea</taxon>
        <taxon>Octopodiformes</taxon>
        <taxon>Octopoda</taxon>
        <taxon>Incirrata</taxon>
        <taxon>Octopodidae</taxon>
        <taxon>Octopus</taxon>
    </lineage>
</organism>
<protein>
    <submittedName>
        <fullName evidence="1">Uncharacterized protein</fullName>
    </submittedName>
</protein>
<sequence length="58" mass="6814">MFKNIIKFIYVDNDGFSLQSRYVVVREINICPYVKRDLHAIVASDLINHRILFSASNR</sequence>
<proteinExistence type="predicted"/>
<gene>
    <name evidence="1" type="ORF">OCBIM_22004921mg</name>
</gene>
<dbReference type="EMBL" id="KQ425468">
    <property type="protein sequence ID" value="KOF69454.1"/>
    <property type="molecule type" value="Genomic_DNA"/>
</dbReference>
<accession>A0A0L8FXY2</accession>
<name>A0A0L8FXY2_OCTBM</name>
<reference evidence="1" key="1">
    <citation type="submission" date="2015-07" db="EMBL/GenBank/DDBJ databases">
        <title>MeaNS - Measles Nucleotide Surveillance Program.</title>
        <authorList>
            <person name="Tran T."/>
            <person name="Druce J."/>
        </authorList>
    </citation>
    <scope>NUCLEOTIDE SEQUENCE</scope>
    <source>
        <strain evidence="1">UCB-OBI-ISO-001</strain>
        <tissue evidence="1">Gonad</tissue>
    </source>
</reference>
<evidence type="ECO:0000313" key="1">
    <source>
        <dbReference type="EMBL" id="KOF69454.1"/>
    </source>
</evidence>
<dbReference type="AlphaFoldDB" id="A0A0L8FXY2"/>